<dbReference type="SUPFAM" id="SSF109604">
    <property type="entry name" value="HD-domain/PDEase-like"/>
    <property type="match status" value="1"/>
</dbReference>
<gene>
    <name evidence="6" type="ORF">XD73_1218</name>
</gene>
<name>A0A117LGH6_9CHLR</name>
<dbReference type="InterPro" id="IPR006674">
    <property type="entry name" value="HD_domain"/>
</dbReference>
<dbReference type="InterPro" id="IPR045865">
    <property type="entry name" value="ACT-like_dom_sf"/>
</dbReference>
<dbReference type="AlphaFoldDB" id="A0A117LGH6"/>
<evidence type="ECO:0000259" key="5">
    <source>
        <dbReference type="PROSITE" id="PS51880"/>
    </source>
</evidence>
<dbReference type="Pfam" id="PF02824">
    <property type="entry name" value="TGS"/>
    <property type="match status" value="1"/>
</dbReference>
<dbReference type="Proteomes" id="UP000064249">
    <property type="component" value="Unassembled WGS sequence"/>
</dbReference>
<dbReference type="GO" id="GO:0016301">
    <property type="term" value="F:kinase activity"/>
    <property type="evidence" value="ECO:0007669"/>
    <property type="project" value="UniProtKB-KW"/>
</dbReference>
<feature type="domain" description="TGS" evidence="5">
    <location>
        <begin position="406"/>
        <end position="467"/>
    </location>
</feature>
<dbReference type="Pfam" id="PF19296">
    <property type="entry name" value="RelA_AH_RIS"/>
    <property type="match status" value="1"/>
</dbReference>
<dbReference type="PANTHER" id="PTHR21262">
    <property type="entry name" value="GUANOSINE-3',5'-BIS DIPHOSPHATE 3'-PYROPHOSPHOHYDROLASE"/>
    <property type="match status" value="1"/>
</dbReference>
<dbReference type="FunFam" id="3.30.460.10:FF:000001">
    <property type="entry name" value="GTP pyrophosphokinase RelA"/>
    <property type="match status" value="1"/>
</dbReference>
<dbReference type="SUPFAM" id="SSF81271">
    <property type="entry name" value="TGS-like"/>
    <property type="match status" value="1"/>
</dbReference>
<dbReference type="SMART" id="SM00954">
    <property type="entry name" value="RelA_SpoT"/>
    <property type="match status" value="1"/>
</dbReference>
<dbReference type="FunFam" id="3.10.20.30:FF:000002">
    <property type="entry name" value="GTP pyrophosphokinase (RelA/SpoT)"/>
    <property type="match status" value="1"/>
</dbReference>
<feature type="domain" description="HD" evidence="4">
    <location>
        <begin position="44"/>
        <end position="164"/>
    </location>
</feature>
<dbReference type="PROSITE" id="PS51880">
    <property type="entry name" value="TGS"/>
    <property type="match status" value="1"/>
</dbReference>
<dbReference type="InterPro" id="IPR012676">
    <property type="entry name" value="TGS-like"/>
</dbReference>
<dbReference type="Pfam" id="PF13328">
    <property type="entry name" value="HD_4"/>
    <property type="match status" value="1"/>
</dbReference>
<dbReference type="EMBL" id="LGFU01000117">
    <property type="protein sequence ID" value="KUK45910.1"/>
    <property type="molecule type" value="Genomic_DNA"/>
</dbReference>
<dbReference type="Gene3D" id="3.30.460.10">
    <property type="entry name" value="Beta Polymerase, domain 2"/>
    <property type="match status" value="1"/>
</dbReference>
<dbReference type="CDD" id="cd00077">
    <property type="entry name" value="HDc"/>
    <property type="match status" value="1"/>
</dbReference>
<protein>
    <submittedName>
        <fullName evidence="6">GTP pyrophosphokinase</fullName>
    </submittedName>
</protein>
<dbReference type="Pfam" id="PF13291">
    <property type="entry name" value="ACT_4"/>
    <property type="match status" value="1"/>
</dbReference>
<dbReference type="PATRIC" id="fig|167964.4.peg.1329"/>
<dbReference type="CDD" id="cd04876">
    <property type="entry name" value="ACT_RelA-SpoT"/>
    <property type="match status" value="1"/>
</dbReference>
<dbReference type="NCBIfam" id="TIGR00691">
    <property type="entry name" value="spoT_relA"/>
    <property type="match status" value="1"/>
</dbReference>
<dbReference type="GO" id="GO:0015969">
    <property type="term" value="P:guanosine tetraphosphate metabolic process"/>
    <property type="evidence" value="ECO:0007669"/>
    <property type="project" value="InterPro"/>
</dbReference>
<evidence type="ECO:0000256" key="1">
    <source>
        <dbReference type="ARBA" id="ARBA00025704"/>
    </source>
</evidence>
<evidence type="ECO:0000313" key="7">
    <source>
        <dbReference type="Proteomes" id="UP000064249"/>
    </source>
</evidence>
<comment type="caution">
    <text evidence="6">The sequence shown here is derived from an EMBL/GenBank/DDBJ whole genome shotgun (WGS) entry which is preliminary data.</text>
</comment>
<evidence type="ECO:0000259" key="3">
    <source>
        <dbReference type="PROSITE" id="PS51671"/>
    </source>
</evidence>
<feature type="domain" description="ACT" evidence="3">
    <location>
        <begin position="658"/>
        <end position="731"/>
    </location>
</feature>
<dbReference type="SMART" id="SM00471">
    <property type="entry name" value="HDc"/>
    <property type="match status" value="1"/>
</dbReference>
<proteinExistence type="inferred from homology"/>
<dbReference type="PANTHER" id="PTHR21262:SF31">
    <property type="entry name" value="GTP PYROPHOSPHOKINASE"/>
    <property type="match status" value="1"/>
</dbReference>
<sequence length="732" mass="83237">MQLEQFLEKLPENYSVFDIEQIKKAYQIAQKAHEGQTLPSGLPYISHCVAVATILAEMTVPPELIITALLHDAVEDTNITLEDIQKEFNQEVATLVDGVTKLTHLPNLLRGDQYKDIPGKEKGQTPHRKVREDEIAETLRKTFLAMSDDIRVVLVKLADRLHNMRTLSYLEEDIQKRIAQETLDIFAPLANRLGIWQIKWELEDLAFRYVSPKEYKSIAEKLANRRADREKQIQEIINRLHKELEAEGIKAKISGRPKHIYSIYQKMVQKEKPFEMLMDLRGVRLIVEDVAACYKALGVVHMKWHPIPGEFDDYIAAKKDNNYQSLHTAVIFDDGKPLEVQIRTEDMHESAEYGIAAHWRYKEDQSNIKESYQQKISWLRSLFAWQQDEENADDLVDSWKSDVFKDRVYILTPQGDIIDLPAGSTPIDFAYHVHTEIGHRCRGAKINGKLVSLDYILKTGDQVEILTAKRGGPSRDWLNTTLGLVHTSRARSKIKQWFKKQDRDLNLAQGKAILEKEFKRLGLKSVNFDDILPELNVKTIEDLYVAIGCGDIGSGRVINKLAEIEEEELEPELEFELVEAPSTIVPSDAVKVMGLKGIATTMAKCCNPMPGDEIIGYITRGRGATIHRADCPNILRVTEKERLVEVSWGQPGKTFTVPIQIKAYDRQGLMGDISNVIADESINLIDMSLKMNQHLAVIKIVLGVQGISQLSRVLTKLENLPNVFEAKRQRPG</sequence>
<dbReference type="Gene3D" id="1.10.3210.10">
    <property type="entry name" value="Hypothetical protein af1432"/>
    <property type="match status" value="1"/>
</dbReference>
<dbReference type="Gene3D" id="3.30.70.260">
    <property type="match status" value="1"/>
</dbReference>
<dbReference type="CDD" id="cd05399">
    <property type="entry name" value="NT_Rel-Spo_like"/>
    <property type="match status" value="1"/>
</dbReference>
<dbReference type="Pfam" id="PF04607">
    <property type="entry name" value="RelA_SpoT"/>
    <property type="match status" value="1"/>
</dbReference>
<organism evidence="6 7">
    <name type="scientific">Anaerolinea thermophila</name>
    <dbReference type="NCBI Taxonomy" id="167964"/>
    <lineage>
        <taxon>Bacteria</taxon>
        <taxon>Bacillati</taxon>
        <taxon>Chloroflexota</taxon>
        <taxon>Anaerolineae</taxon>
        <taxon>Anaerolineales</taxon>
        <taxon>Anaerolineaceae</taxon>
        <taxon>Anaerolinea</taxon>
    </lineage>
</organism>
<dbReference type="SUPFAM" id="SSF55021">
    <property type="entry name" value="ACT-like"/>
    <property type="match status" value="1"/>
</dbReference>
<keyword evidence="6" id="KW-0418">Kinase</keyword>
<dbReference type="InterPro" id="IPR004811">
    <property type="entry name" value="RelA/Spo_fam"/>
</dbReference>
<dbReference type="InterPro" id="IPR045600">
    <property type="entry name" value="RelA/SpoT_AH_RIS"/>
</dbReference>
<dbReference type="InterPro" id="IPR012675">
    <property type="entry name" value="Beta-grasp_dom_sf"/>
</dbReference>
<keyword evidence="6" id="KW-0808">Transferase</keyword>
<comment type="function">
    <text evidence="2">In eubacteria ppGpp (guanosine 3'-diphosphate 5'-diphosphate) is a mediator of the stringent response that coordinates a variety of cellular activities in response to changes in nutritional abundance.</text>
</comment>
<evidence type="ECO:0000313" key="6">
    <source>
        <dbReference type="EMBL" id="KUK45910.1"/>
    </source>
</evidence>
<reference evidence="6 7" key="1">
    <citation type="journal article" date="2015" name="MBio">
        <title>Genome-Resolved Metagenomic Analysis Reveals Roles for Candidate Phyla and Other Microbial Community Members in Biogeochemical Transformations in Oil Reservoirs.</title>
        <authorList>
            <person name="Hu P."/>
            <person name="Tom L."/>
            <person name="Singh A."/>
            <person name="Thomas B.C."/>
            <person name="Baker B.J."/>
            <person name="Piceno Y.M."/>
            <person name="Andersen G.L."/>
            <person name="Banfield J.F."/>
        </authorList>
    </citation>
    <scope>NUCLEOTIDE SEQUENCE [LARGE SCALE GENOMIC DNA]</scope>
    <source>
        <strain evidence="6">46_16</strain>
    </source>
</reference>
<comment type="pathway">
    <text evidence="1">Purine metabolism.</text>
</comment>
<dbReference type="GO" id="GO:0005886">
    <property type="term" value="C:plasma membrane"/>
    <property type="evidence" value="ECO:0007669"/>
    <property type="project" value="TreeGrafter"/>
</dbReference>
<dbReference type="CDD" id="cd01668">
    <property type="entry name" value="TGS_RSH"/>
    <property type="match status" value="1"/>
</dbReference>
<dbReference type="SUPFAM" id="SSF81301">
    <property type="entry name" value="Nucleotidyltransferase"/>
    <property type="match status" value="1"/>
</dbReference>
<accession>A0A117LGH6</accession>
<dbReference type="FunFam" id="1.10.3210.10:FF:000001">
    <property type="entry name" value="GTP pyrophosphokinase RelA"/>
    <property type="match status" value="1"/>
</dbReference>
<dbReference type="InterPro" id="IPR004095">
    <property type="entry name" value="TGS"/>
</dbReference>
<dbReference type="InterPro" id="IPR043519">
    <property type="entry name" value="NT_sf"/>
</dbReference>
<dbReference type="Gene3D" id="3.10.20.30">
    <property type="match status" value="1"/>
</dbReference>
<dbReference type="PROSITE" id="PS51671">
    <property type="entry name" value="ACT"/>
    <property type="match status" value="1"/>
</dbReference>
<dbReference type="InterPro" id="IPR033655">
    <property type="entry name" value="TGS_RelA/SpoT"/>
</dbReference>
<comment type="similarity">
    <text evidence="2">Belongs to the relA/spoT family.</text>
</comment>
<dbReference type="InterPro" id="IPR007685">
    <property type="entry name" value="RelA_SpoT"/>
</dbReference>
<dbReference type="InterPro" id="IPR003607">
    <property type="entry name" value="HD/PDEase_dom"/>
</dbReference>
<dbReference type="PROSITE" id="PS51831">
    <property type="entry name" value="HD"/>
    <property type="match status" value="1"/>
</dbReference>
<evidence type="ECO:0000259" key="4">
    <source>
        <dbReference type="PROSITE" id="PS51831"/>
    </source>
</evidence>
<dbReference type="InterPro" id="IPR002912">
    <property type="entry name" value="ACT_dom"/>
</dbReference>
<evidence type="ECO:0000256" key="2">
    <source>
        <dbReference type="RuleBase" id="RU003847"/>
    </source>
</evidence>